<name>A0A0G1S5T4_9BACT</name>
<dbReference type="Proteomes" id="UP000034364">
    <property type="component" value="Unassembled WGS sequence"/>
</dbReference>
<reference evidence="1 2" key="1">
    <citation type="journal article" date="2015" name="Nature">
        <title>rRNA introns, odd ribosomes, and small enigmatic genomes across a large radiation of phyla.</title>
        <authorList>
            <person name="Brown C.T."/>
            <person name="Hug L.A."/>
            <person name="Thomas B.C."/>
            <person name="Sharon I."/>
            <person name="Castelle C.J."/>
            <person name="Singh A."/>
            <person name="Wilkins M.J."/>
            <person name="Williams K.H."/>
            <person name="Banfield J.F."/>
        </authorList>
    </citation>
    <scope>NUCLEOTIDE SEQUENCE [LARGE SCALE GENOMIC DNA]</scope>
</reference>
<sequence>MAVDRFRVLHTDPVCEIKSEFVRNEKSGFVDPWDLIEAAAHVYILRCVYHGSVSAEYWDHIG</sequence>
<dbReference type="AlphaFoldDB" id="A0A0G1S5T4"/>
<organism evidence="1 2">
    <name type="scientific">Candidatus Amesbacteria bacterium GW2011_GWA1_47_16</name>
    <dbReference type="NCBI Taxonomy" id="1618353"/>
    <lineage>
        <taxon>Bacteria</taxon>
        <taxon>Candidatus Amesiibacteriota</taxon>
    </lineage>
</organism>
<accession>A0A0G1S5T4</accession>
<comment type="caution">
    <text evidence="1">The sequence shown here is derived from an EMBL/GenBank/DDBJ whole genome shotgun (WGS) entry which is preliminary data.</text>
</comment>
<dbReference type="EMBL" id="LCNV01000005">
    <property type="protein sequence ID" value="KKU64716.1"/>
    <property type="molecule type" value="Genomic_DNA"/>
</dbReference>
<evidence type="ECO:0000313" key="1">
    <source>
        <dbReference type="EMBL" id="KKU64716.1"/>
    </source>
</evidence>
<proteinExistence type="predicted"/>
<gene>
    <name evidence="1" type="ORF">UX87_C0005G0026</name>
</gene>
<evidence type="ECO:0000313" key="2">
    <source>
        <dbReference type="Proteomes" id="UP000034364"/>
    </source>
</evidence>
<protein>
    <submittedName>
        <fullName evidence="1">Uncharacterized protein</fullName>
    </submittedName>
</protein>